<dbReference type="InterPro" id="IPR013320">
    <property type="entry name" value="ConA-like_dom_sf"/>
</dbReference>
<evidence type="ECO:0000259" key="9">
    <source>
        <dbReference type="PROSITE" id="PS50060"/>
    </source>
</evidence>
<dbReference type="PANTHER" id="PTHR10127:SF780">
    <property type="entry name" value="METALLOENDOPEPTIDASE"/>
    <property type="match status" value="1"/>
</dbReference>
<evidence type="ECO:0000256" key="8">
    <source>
        <dbReference type="RuleBase" id="RU361183"/>
    </source>
</evidence>
<keyword evidence="4 7" id="KW-0862">Zinc</keyword>
<dbReference type="SUPFAM" id="SSF49899">
    <property type="entry name" value="Concanavalin A-like lectins/glucanases"/>
    <property type="match status" value="1"/>
</dbReference>
<evidence type="ECO:0000256" key="1">
    <source>
        <dbReference type="ARBA" id="ARBA00022670"/>
    </source>
</evidence>
<feature type="disulfide bond" evidence="7">
    <location>
        <begin position="271"/>
        <end position="293"/>
    </location>
</feature>
<evidence type="ECO:0000256" key="4">
    <source>
        <dbReference type="ARBA" id="ARBA00022833"/>
    </source>
</evidence>
<proteinExistence type="predicted"/>
<dbReference type="Gene3D" id="3.40.390.10">
    <property type="entry name" value="Collagenase (Catalytic Domain)"/>
    <property type="match status" value="1"/>
</dbReference>
<keyword evidence="5 7" id="KW-0482">Metalloprotease</keyword>
<keyword evidence="7" id="KW-1015">Disulfide bond</keyword>
<evidence type="ECO:0000256" key="6">
    <source>
        <dbReference type="ARBA" id="ARBA00023180"/>
    </source>
</evidence>
<dbReference type="PROSITE" id="PS50092">
    <property type="entry name" value="TSP1"/>
    <property type="match status" value="2"/>
</dbReference>
<feature type="signal peptide" evidence="8">
    <location>
        <begin position="1"/>
        <end position="21"/>
    </location>
</feature>
<dbReference type="Pfam" id="PF00629">
    <property type="entry name" value="MAM"/>
    <property type="match status" value="1"/>
</dbReference>
<evidence type="ECO:0000313" key="11">
    <source>
        <dbReference type="Proteomes" id="UP001652625"/>
    </source>
</evidence>
<dbReference type="PROSITE" id="PS51864">
    <property type="entry name" value="ASTACIN"/>
    <property type="match status" value="1"/>
</dbReference>
<feature type="domain" description="Peptidase M12A" evidence="10">
    <location>
        <begin position="208"/>
        <end position="405"/>
    </location>
</feature>
<dbReference type="RefSeq" id="XP_065669549.1">
    <property type="nucleotide sequence ID" value="XM_065813477.1"/>
</dbReference>
<feature type="chain" id="PRO_5044951603" description="Metalloendopeptidase" evidence="8">
    <location>
        <begin position="22"/>
        <end position="808"/>
    </location>
</feature>
<dbReference type="InterPro" id="IPR000884">
    <property type="entry name" value="TSP1_rpt"/>
</dbReference>
<dbReference type="InterPro" id="IPR000998">
    <property type="entry name" value="MAM_dom"/>
</dbReference>
<keyword evidence="2 7" id="KW-0479">Metal-binding</keyword>
<dbReference type="SUPFAM" id="SSF82895">
    <property type="entry name" value="TSP-1 type 1 repeat"/>
    <property type="match status" value="2"/>
</dbReference>
<evidence type="ECO:0000256" key="5">
    <source>
        <dbReference type="ARBA" id="ARBA00023049"/>
    </source>
</evidence>
<dbReference type="Gene3D" id="2.20.100.10">
    <property type="entry name" value="Thrombospondin type-1 (TSP1) repeat"/>
    <property type="match status" value="1"/>
</dbReference>
<keyword evidence="8" id="KW-0732">Signal</keyword>
<dbReference type="InterPro" id="IPR034035">
    <property type="entry name" value="Astacin-like_dom"/>
</dbReference>
<dbReference type="SMART" id="SM00137">
    <property type="entry name" value="MAM"/>
    <property type="match status" value="1"/>
</dbReference>
<evidence type="ECO:0000259" key="10">
    <source>
        <dbReference type="PROSITE" id="PS51864"/>
    </source>
</evidence>
<keyword evidence="1 7" id="KW-0645">Protease</keyword>
<sequence>MEKILLITVFCVLVTVPKFSCRFLSKSIEGIPKIRFDKNAPIVKLEYINDGIYQNDKREKDEDGRKEKKRNKKDEEIIKKSHEKNKDLEEYEKKGDELKQILLKDPHSERWKIKQDKMENRYSNELKEKMKKNGGVLSTVDKDQFENDYGRFRNRSSINAYDLLQIINKAFDVPNLKDGDMVNTDFNVKELKNLHKKKVKGKIRTKKDAQRDRTYLWTSRIVPFVIDSIFDSTSVNLIISAMKEIESVSCIRFKPYSSETNYVKIVAKDGCWSSVGRLFWIDGFQELSLGSGCLYKGTIMHELLHLLGFFHEQTRPDRDQYVEIFWENIIEGQESNFEKNGYDYMDSLNSPYDVTSIMHYGKFSFAKNAEKFTIISTNNPVLELGSRNNLSSSDISQLNTLYDCSNSGTGWSNWSDYGPCDSDCQKKRSRFCMNPIDSSACPNPVVDTYSFYGSDEDTALCSYTECNAPIAGNWNKWGSWGECSATCNNGTFLRVRTCTDPAPKNGGAQCVGASTDIKECYLRDCNQGPHDCTFEVESQPLCSWSITSSYPWLRYKGKTPSSSTGPSGDYTSGTGYYVYLEASGINPGVQAVMQSSFISPGLHCMKFAYHMYGLTTGELQVFTTDDITKEKTLYFHKIGNQLNEWHPYSFDFNCINRCQISIVATRGNGFQGDSAVDDIIIKDDSCVPVLKPQPQPISRVGCYNDVGYIAGKRLFTTYVNYRSLIDWNNMNDSLRNITMLCSANAKANSFEYFGIEYWGECWMGATPDINYGRDGESTDCWPSPDANLGPMLVGKDLTIMVYKWSLSN</sequence>
<reference evidence="12" key="1">
    <citation type="submission" date="2025-08" db="UniProtKB">
        <authorList>
            <consortium name="RefSeq"/>
        </authorList>
    </citation>
    <scope>IDENTIFICATION</scope>
</reference>
<evidence type="ECO:0000256" key="3">
    <source>
        <dbReference type="ARBA" id="ARBA00022801"/>
    </source>
</evidence>
<dbReference type="GO" id="GO:0008237">
    <property type="term" value="F:metallopeptidase activity"/>
    <property type="evidence" value="ECO:0007669"/>
    <property type="project" value="UniProtKB-KW"/>
</dbReference>
<dbReference type="InterPro" id="IPR024079">
    <property type="entry name" value="MetalloPept_cat_dom_sf"/>
</dbReference>
<feature type="active site" evidence="7">
    <location>
        <position position="302"/>
    </location>
</feature>
<dbReference type="Pfam" id="PF00090">
    <property type="entry name" value="TSP_1"/>
    <property type="match status" value="1"/>
</dbReference>
<dbReference type="Pfam" id="PF01400">
    <property type="entry name" value="Astacin"/>
    <property type="match status" value="1"/>
</dbReference>
<dbReference type="PRINTS" id="PR00480">
    <property type="entry name" value="ASTACIN"/>
</dbReference>
<feature type="binding site" evidence="7">
    <location>
        <position position="305"/>
    </location>
    <ligand>
        <name>Zn(2+)</name>
        <dbReference type="ChEBI" id="CHEBI:29105"/>
        <note>catalytic</note>
    </ligand>
</feature>
<keyword evidence="11" id="KW-1185">Reference proteome</keyword>
<evidence type="ECO:0000256" key="7">
    <source>
        <dbReference type="PROSITE-ProRule" id="PRU01211"/>
    </source>
</evidence>
<dbReference type="CDD" id="cd04280">
    <property type="entry name" value="ZnMc_astacin_like"/>
    <property type="match status" value="1"/>
</dbReference>
<dbReference type="InterPro" id="IPR006026">
    <property type="entry name" value="Peptidase_Metallo"/>
</dbReference>
<keyword evidence="3 7" id="KW-0378">Hydrolase</keyword>
<organism evidence="11 12">
    <name type="scientific">Hydra vulgaris</name>
    <name type="common">Hydra</name>
    <name type="synonym">Hydra attenuata</name>
    <dbReference type="NCBI Taxonomy" id="6087"/>
    <lineage>
        <taxon>Eukaryota</taxon>
        <taxon>Metazoa</taxon>
        <taxon>Cnidaria</taxon>
        <taxon>Hydrozoa</taxon>
        <taxon>Hydroidolina</taxon>
        <taxon>Anthoathecata</taxon>
        <taxon>Aplanulata</taxon>
        <taxon>Hydridae</taxon>
        <taxon>Hydra</taxon>
    </lineage>
</organism>
<comment type="cofactor">
    <cofactor evidence="7 8">
        <name>Zn(2+)</name>
        <dbReference type="ChEBI" id="CHEBI:29105"/>
    </cofactor>
    <text evidence="7 8">Binds 1 zinc ion per subunit.</text>
</comment>
<dbReference type="Proteomes" id="UP001652625">
    <property type="component" value="Chromosome 12"/>
</dbReference>
<dbReference type="CDD" id="cd06263">
    <property type="entry name" value="MAM"/>
    <property type="match status" value="1"/>
</dbReference>
<feature type="domain" description="MAM" evidence="9">
    <location>
        <begin position="530"/>
        <end position="688"/>
    </location>
</feature>
<evidence type="ECO:0000256" key="2">
    <source>
        <dbReference type="ARBA" id="ARBA00022723"/>
    </source>
</evidence>
<dbReference type="PANTHER" id="PTHR10127">
    <property type="entry name" value="DISCOIDIN, CUB, EGF, LAMININ , AND ZINC METALLOPROTEASE DOMAIN CONTAINING"/>
    <property type="match status" value="1"/>
</dbReference>
<feature type="binding site" evidence="7">
    <location>
        <position position="311"/>
    </location>
    <ligand>
        <name>Zn(2+)</name>
        <dbReference type="ChEBI" id="CHEBI:29105"/>
        <note>catalytic</note>
    </ligand>
</feature>
<evidence type="ECO:0000313" key="12">
    <source>
        <dbReference type="RefSeq" id="XP_065669549.1"/>
    </source>
</evidence>
<dbReference type="PROSITE" id="PS50060">
    <property type="entry name" value="MAM_2"/>
    <property type="match status" value="1"/>
</dbReference>
<dbReference type="SUPFAM" id="SSF55486">
    <property type="entry name" value="Metalloproteases ('zincins'), catalytic domain"/>
    <property type="match status" value="1"/>
</dbReference>
<dbReference type="EC" id="3.4.24.-" evidence="8"/>
<dbReference type="SMART" id="SM00235">
    <property type="entry name" value="ZnMc"/>
    <property type="match status" value="1"/>
</dbReference>
<name>A0ABM4D5H7_HYDVU</name>
<keyword evidence="6" id="KW-0325">Glycoprotein</keyword>
<dbReference type="GeneID" id="100201155"/>
<dbReference type="Gene3D" id="2.60.120.200">
    <property type="match status" value="1"/>
</dbReference>
<dbReference type="SMART" id="SM00209">
    <property type="entry name" value="TSP1"/>
    <property type="match status" value="2"/>
</dbReference>
<dbReference type="InterPro" id="IPR001506">
    <property type="entry name" value="Peptidase_M12A"/>
</dbReference>
<accession>A0ABM4D5H7</accession>
<feature type="binding site" evidence="7">
    <location>
        <position position="301"/>
    </location>
    <ligand>
        <name>Zn(2+)</name>
        <dbReference type="ChEBI" id="CHEBI:29105"/>
        <note>catalytic</note>
    </ligand>
</feature>
<gene>
    <name evidence="12" type="primary">LOC100201155</name>
</gene>
<comment type="caution">
    <text evidence="7">Lacks conserved residue(s) required for the propagation of feature annotation.</text>
</comment>
<dbReference type="InterPro" id="IPR036383">
    <property type="entry name" value="TSP1_rpt_sf"/>
</dbReference>
<protein>
    <recommendedName>
        <fullName evidence="8">Metalloendopeptidase</fullName>
        <ecNumber evidence="8">3.4.24.-</ecNumber>
    </recommendedName>
</protein>